<evidence type="ECO:0000256" key="1">
    <source>
        <dbReference type="SAM" id="Coils"/>
    </source>
</evidence>
<accession>A0A8B6YAF4</accession>
<dbReference type="Pfam" id="PF20870">
    <property type="entry name" value="FAM186A-B_N"/>
    <property type="match status" value="1"/>
</dbReference>
<feature type="compositionally biased region" description="Polar residues" evidence="2">
    <location>
        <begin position="1035"/>
        <end position="1055"/>
    </location>
</feature>
<dbReference type="Proteomes" id="UP000694856">
    <property type="component" value="Chromosome 12"/>
</dbReference>
<dbReference type="InterPro" id="IPR049144">
    <property type="entry name" value="FAM186A_B_N"/>
</dbReference>
<feature type="region of interest" description="Disordered" evidence="2">
    <location>
        <begin position="414"/>
        <end position="659"/>
    </location>
</feature>
<dbReference type="PANTHER" id="PTHR33590:SF2">
    <property type="entry name" value="PROTEIN FAM186A"/>
    <property type="match status" value="1"/>
</dbReference>
<dbReference type="PANTHER" id="PTHR33590">
    <property type="entry name" value="GLUTENIN, HIGH MOLECULAR WEIGHT SUBUNIT PW212-RELATED PROTEIN"/>
    <property type="match status" value="1"/>
</dbReference>
<dbReference type="CTD" id="121006"/>
<sequence length="2240" mass="250426">MQTETDNEHEAEKETLDFTVRYKDVLDRSDIPKLEIPFTIQDVIAKTEQAQLHRAREGLNMELSDIMHNVQRILNRYTVDEHVHSGRKIFLEEHKKRRTSLLEKLAAYIKSADIKDKTLADFLAWLEEWHAILSGMTAINTDEHYHWIAQMEMLPETFKSIENSVKILSRISTSMLEEKRKQKKTTAFRGSLWKSWKERVIKRPAAAHALRPDQMISDEFATNTKVSEIQDMLQELIGTAMFNKLENNAIKYISATIRNLSKALSTLKDEVKFINLQSANMYINETSEGEKEISLKIVQDLSEKNEMLQQKLQEAEEKYEQLIQSKGVEHQALPTSTLEVLSEPSPQSSMAVSQAHIEDSIDNILSKEFKNTPDEVQRKGTKLLGIKWDSAISYIDPAEMISDLTDQQYSLLEKKQKKSSEDITEDKISEKKGGAYEKDETNQYQSQKGKHVKGPPVPKTSESSSNDDKGKHKVAGTKLDHHFELPALEEKRKEIKSFSEAKSKSSTESKSQHALADFPSTDTKSQGGKSGTSSLWERLRKAKPEYSLSKSQISSGNKEELTTESTDKEGKHKMSSLAEPFRLSQLDYSNEKLKTKGKKHQTSPGTTASKEEKTEEKDMLVSNKKVKSYELVKSQPRTTKETSDSTRALGSPDSKNEQNNIEEFQKAIMAFLKEKTDNIGKPLDKKTVPKEELLLNIAEVEKLGIIKTKMEEYFQKVAESVTKILRKYKDIKNAGQVGEKPMKQKKEVSFMPGLHFQKPISAKSEISALLSHESLDPLTYNLIQMILTEIESERDVPVASTVGRDHKEKEKQRQEEYLQEGQRKNFGTIFKHHLQEERSYETINQNLEKEGKWLPVKEGKQRQQRQIQWQEEEVWKEQQKQRMQKQTKPDEKQKQGEEEREGHQKPKQQQLEAGKQKIKEQGVLLEREKRQQMMQVQEVRHLEQESSWEREEEKQKPRRKVEDHERQSQKTAKDQTKTSEELEQFLSQTSVTLPPTWKSITKDAFQLQQTKKFKRNLKKLEILEEGQHPIPITPPTFTDSSSPRVFSISGQSPTKSITLTPQQAQAIEIDLTPEETQTLGITPTSHHFQALEETPTSKMSQGLEAAHILEQAQAVRTLLILDQILKSKTPFKLQQEQVLEASLTPEQAQVLRIPITPEQAKAEGTTVTPEQAYAQSITLTPQQAQALGIPLIPEQAQAQSITLTPQQAQALGVTLTPEQAQAQSITLTPQQAQALGVTLTPQQAQALGVTLTPEQAQAQSITLTPQQAQALGVTLTPQQAQAQGVTLIPQQAQAQGITLTPQQAQALGITLTPQQAQALGVTLIPEQAQAQDITLTPQEAQALGVTLTPQQAQAVGVTLTPEQAQAQRITLTPQQAQALGVTLTPQQAQAQGVTLTPEQAQAQRITLTPQQAQALGVTLTPQQAQAQGVTLTPQQAQAQGITPIPQQAQALGVTLTPEQAQAQRVTRTPQQAQALGVTLTPEQAQAQSISLTPQPAQALGVTLTPQQAQGLGVPFTLEQAQVLQVSLSPEQFGELGAPLLSDKVYDLESPHTPEQIQLLGTPFTPGQARSMGITLMSEQGLKSRPSLINEQPSRWLVGPPSGYTLGVEVFSIADKSVTASAPHIPKQSPASPAPVAEKSPIFEVSSTPLQISRSPLTQAPLAPGKSVGMRIPSDPGKLLAPQTFPSSRQTPVSQGQSTSVQLPTPVHSLISGFPPIPGQPLISKLPVVPRQSLISGVLPTSAQIPSVWAPLSPGKPLVPGASSIPGGLLESRPLTLSEQPQVFQTPATHEQSPYLQAPFTLRQHLAPATLPGQASSLWIPPTPGSSPTLWVPSIPAKPQKDLSSSVSKKSKGRLPIISSLKSKSALVHPSAPNFKVPQAPFTTKKFPISEVSDTSKEIQIPQDPFAMEQHRTFQSCLTDYRTPVSQTPDKGELPTLMKPVTSLPSLTIQLPKTSQTSLSEWDQKTRFPPIDKSWILTSVSGTKKPKIMAPTSYPQELKEKYFVDVEAQRKNLILLSQATKASGLPSQLHSMARNLIIETLHTDAVRLRYLFRKYIAYRLIQRARNNIIKRLLAIQNTGKGYETQNLYIMLNRIDDYQEKVMQIWTEKQKSLEQKRNQCLRKMMYLFSQLQEIYKLNLSQPIPLIIDKKQIHASTKFVQRTFLELQKEEDRKYDIFKKFRQEDQIEAIWNADLSTSSYPITEKTPMYSFWAQLGGFPDIPMLLQLDVQSTFRRSLACLQSK</sequence>
<reference evidence="6" key="1">
    <citation type="submission" date="2025-08" db="UniProtKB">
        <authorList>
            <consortium name="RefSeq"/>
        </authorList>
    </citation>
    <scope>IDENTIFICATION</scope>
    <source>
        <tissue evidence="6">Ear skin</tissue>
    </source>
</reference>
<feature type="compositionally biased region" description="Polar residues" evidence="2">
    <location>
        <begin position="1647"/>
        <end position="1657"/>
    </location>
</feature>
<feature type="compositionally biased region" description="Basic and acidic residues" evidence="2">
    <location>
        <begin position="887"/>
        <end position="904"/>
    </location>
</feature>
<feature type="region of interest" description="Disordered" evidence="2">
    <location>
        <begin position="878"/>
        <end position="982"/>
    </location>
</feature>
<dbReference type="GeneID" id="102517511"/>
<dbReference type="InterPro" id="IPR049147">
    <property type="entry name" value="FAM186A_PQQAQ"/>
</dbReference>
<feature type="domain" description="FAM186A/B C-terminal" evidence="3">
    <location>
        <begin position="1999"/>
        <end position="2225"/>
    </location>
</feature>
<name>A0A8B6YAF4_CAMFR</name>
<feature type="region of interest" description="Disordered" evidence="2">
    <location>
        <begin position="1028"/>
        <end position="1055"/>
    </location>
</feature>
<feature type="compositionally biased region" description="Basic and acidic residues" evidence="2">
    <location>
        <begin position="803"/>
        <end position="816"/>
    </location>
</feature>
<dbReference type="Pfam" id="PF20869">
    <property type="entry name" value="FAM186A_PQQAQ"/>
    <property type="match status" value="5"/>
</dbReference>
<dbReference type="Pfam" id="PF20865">
    <property type="entry name" value="FAM186A-B_C"/>
    <property type="match status" value="1"/>
</dbReference>
<keyword evidence="1" id="KW-0175">Coiled coil</keyword>
<evidence type="ECO:0000259" key="4">
    <source>
        <dbReference type="Pfam" id="PF20870"/>
    </source>
</evidence>
<feature type="compositionally biased region" description="Basic and acidic residues" evidence="2">
    <location>
        <begin position="414"/>
        <end position="441"/>
    </location>
</feature>
<evidence type="ECO:0000256" key="2">
    <source>
        <dbReference type="SAM" id="MobiDB-lite"/>
    </source>
</evidence>
<feature type="compositionally biased region" description="Low complexity" evidence="2">
    <location>
        <begin position="520"/>
        <end position="534"/>
    </location>
</feature>
<feature type="compositionally biased region" description="Basic and acidic residues" evidence="2">
    <location>
        <begin position="478"/>
        <end position="511"/>
    </location>
</feature>
<feature type="compositionally biased region" description="Basic and acidic residues" evidence="2">
    <location>
        <begin position="609"/>
        <end position="619"/>
    </location>
</feature>
<protein>
    <submittedName>
        <fullName evidence="6">Protein FAM186A</fullName>
    </submittedName>
</protein>
<keyword evidence="5" id="KW-1185">Reference proteome</keyword>
<proteinExistence type="predicted"/>
<dbReference type="RefSeq" id="XP_006177804.2">
    <property type="nucleotide sequence ID" value="XM_006177742.2"/>
</dbReference>
<organism evidence="5 6">
    <name type="scientific">Camelus ferus</name>
    <name type="common">Wild bactrian camel</name>
    <name type="synonym">Camelus bactrianus ferus</name>
    <dbReference type="NCBI Taxonomy" id="419612"/>
    <lineage>
        <taxon>Eukaryota</taxon>
        <taxon>Metazoa</taxon>
        <taxon>Chordata</taxon>
        <taxon>Craniata</taxon>
        <taxon>Vertebrata</taxon>
        <taxon>Euteleostomi</taxon>
        <taxon>Mammalia</taxon>
        <taxon>Eutheria</taxon>
        <taxon>Laurasiatheria</taxon>
        <taxon>Artiodactyla</taxon>
        <taxon>Tylopoda</taxon>
        <taxon>Camelidae</taxon>
        <taxon>Camelus</taxon>
    </lineage>
</organism>
<gene>
    <name evidence="6" type="primary">FAM186A</name>
</gene>
<feature type="coiled-coil region" evidence="1">
    <location>
        <begin position="257"/>
        <end position="325"/>
    </location>
</feature>
<evidence type="ECO:0000313" key="6">
    <source>
        <dbReference type="RefSeq" id="XP_006177804.2"/>
    </source>
</evidence>
<feature type="domain" description="FAM186A/B N-terminal" evidence="4">
    <location>
        <begin position="32"/>
        <end position="272"/>
    </location>
</feature>
<feature type="compositionally biased region" description="Basic and acidic residues" evidence="2">
    <location>
        <begin position="557"/>
        <end position="572"/>
    </location>
</feature>
<dbReference type="KEGG" id="cfr:102517511"/>
<evidence type="ECO:0000313" key="5">
    <source>
        <dbReference type="Proteomes" id="UP000694856"/>
    </source>
</evidence>
<feature type="compositionally biased region" description="Basic and acidic residues" evidence="2">
    <location>
        <begin position="914"/>
        <end position="931"/>
    </location>
</feature>
<feature type="region of interest" description="Disordered" evidence="2">
    <location>
        <begin position="800"/>
        <end position="821"/>
    </location>
</feature>
<feature type="compositionally biased region" description="Basic and acidic residues" evidence="2">
    <location>
        <begin position="938"/>
        <end position="980"/>
    </location>
</feature>
<evidence type="ECO:0000259" key="3">
    <source>
        <dbReference type="Pfam" id="PF20865"/>
    </source>
</evidence>
<dbReference type="InterPro" id="IPR049146">
    <property type="entry name" value="FAM186A_B_C"/>
</dbReference>
<feature type="compositionally biased region" description="Polar residues" evidence="2">
    <location>
        <begin position="1683"/>
        <end position="1700"/>
    </location>
</feature>
<feature type="region of interest" description="Disordered" evidence="2">
    <location>
        <begin position="1647"/>
        <end position="1700"/>
    </location>
</feature>